<reference evidence="2 3" key="1">
    <citation type="submission" date="2017-12" db="EMBL/GenBank/DDBJ databases">
        <title>The genome sequence of Caulobacter flavus CGMCC1 15093.</title>
        <authorList>
            <person name="Gao J."/>
            <person name="Mao X."/>
            <person name="Sun J."/>
        </authorList>
    </citation>
    <scope>NUCLEOTIDE SEQUENCE [LARGE SCALE GENOMIC DNA]</scope>
    <source>
        <strain evidence="2 3">CGMCC1 15093</strain>
    </source>
</reference>
<dbReference type="EMBL" id="CP026100">
    <property type="protein sequence ID" value="AYV47919.1"/>
    <property type="molecule type" value="Genomic_DNA"/>
</dbReference>
<dbReference type="EMBL" id="PJRQ01000055">
    <property type="protein sequence ID" value="PLR06058.1"/>
    <property type="molecule type" value="Genomic_DNA"/>
</dbReference>
<protein>
    <recommendedName>
        <fullName evidence="5">Transcriptional regulator</fullName>
    </recommendedName>
</protein>
<dbReference type="AlphaFoldDB" id="A0A2N5CKN8"/>
<sequence>MSCACGLDLDFEDTGPEGLTRGERLLLWGLRTWAALRLQGQPADATIRAAFARAASPRTASLFLQTMMLIEGELVRPLQIQCPHCVGYALDEQRLVTACGLAAAAPGLSSRLLSSMVARPDVTAVLARALNHALALDGAPLPVRMGEPVEHAPPAQAATLH</sequence>
<gene>
    <name evidence="1" type="ORF">C1707_17560</name>
    <name evidence="2" type="ORF">CFHF_26335</name>
</gene>
<dbReference type="OrthoDB" id="7186744at2"/>
<dbReference type="Proteomes" id="UP000234483">
    <property type="component" value="Unassembled WGS sequence"/>
</dbReference>
<reference evidence="1 4" key="2">
    <citation type="submission" date="2018-01" db="EMBL/GenBank/DDBJ databases">
        <title>Complete genome sequence of Caulobacter flavus RHGG3.</title>
        <authorList>
            <person name="Yang E."/>
        </authorList>
    </citation>
    <scope>NUCLEOTIDE SEQUENCE [LARGE SCALE GENOMIC DNA]</scope>
    <source>
        <strain evidence="1 4">RHGG3</strain>
    </source>
</reference>
<evidence type="ECO:0000313" key="1">
    <source>
        <dbReference type="EMBL" id="AYV47919.1"/>
    </source>
</evidence>
<name>A0A2N5CKN8_9CAUL</name>
<keyword evidence="4" id="KW-1185">Reference proteome</keyword>
<evidence type="ECO:0000313" key="3">
    <source>
        <dbReference type="Proteomes" id="UP000234483"/>
    </source>
</evidence>
<evidence type="ECO:0008006" key="5">
    <source>
        <dbReference type="Google" id="ProtNLM"/>
    </source>
</evidence>
<evidence type="ECO:0000313" key="4">
    <source>
        <dbReference type="Proteomes" id="UP000281192"/>
    </source>
</evidence>
<accession>A0A2N5CKN8</accession>
<dbReference type="KEGG" id="cfh:C1707_17560"/>
<organism evidence="2 3">
    <name type="scientific">Caulobacter flavus</name>
    <dbReference type="NCBI Taxonomy" id="1679497"/>
    <lineage>
        <taxon>Bacteria</taxon>
        <taxon>Pseudomonadati</taxon>
        <taxon>Pseudomonadota</taxon>
        <taxon>Alphaproteobacteria</taxon>
        <taxon>Caulobacterales</taxon>
        <taxon>Caulobacteraceae</taxon>
        <taxon>Caulobacter</taxon>
    </lineage>
</organism>
<dbReference type="RefSeq" id="WP_101715874.1">
    <property type="nucleotide sequence ID" value="NZ_CP026100.1"/>
</dbReference>
<dbReference type="Proteomes" id="UP000281192">
    <property type="component" value="Chromosome"/>
</dbReference>
<evidence type="ECO:0000313" key="2">
    <source>
        <dbReference type="EMBL" id="PLR06058.1"/>
    </source>
</evidence>
<proteinExistence type="predicted"/>